<dbReference type="PRINTS" id="PR00463">
    <property type="entry name" value="EP450I"/>
</dbReference>
<dbReference type="Gene3D" id="1.10.630.10">
    <property type="entry name" value="Cytochrome P450"/>
    <property type="match status" value="1"/>
</dbReference>
<dbReference type="SUPFAM" id="SSF48264">
    <property type="entry name" value="Cytochrome P450"/>
    <property type="match status" value="1"/>
</dbReference>
<evidence type="ECO:0000256" key="6">
    <source>
        <dbReference type="ARBA" id="ARBA00023033"/>
    </source>
</evidence>
<dbReference type="OrthoDB" id="2789670at2759"/>
<proteinExistence type="inferred from homology"/>
<dbReference type="InterPro" id="IPR036396">
    <property type="entry name" value="Cyt_P450_sf"/>
</dbReference>
<reference evidence="11" key="1">
    <citation type="submission" date="2017-10" db="EMBL/GenBank/DDBJ databases">
        <title>Rapid genome shrinkage in a self-fertile nematode reveals novel sperm competition proteins.</title>
        <authorList>
            <person name="Yin D."/>
            <person name="Schwarz E.M."/>
            <person name="Thomas C.G."/>
            <person name="Felde R.L."/>
            <person name="Korf I.F."/>
            <person name="Cutter A.D."/>
            <person name="Schartner C.M."/>
            <person name="Ralston E.J."/>
            <person name="Meyer B.J."/>
            <person name="Haag E.S."/>
        </authorList>
    </citation>
    <scope>NUCLEOTIDE SEQUENCE [LARGE SCALE GENOMIC DNA]</scope>
    <source>
        <strain evidence="11">JU1422</strain>
    </source>
</reference>
<dbReference type="PANTHER" id="PTHR24300">
    <property type="entry name" value="CYTOCHROME P450 508A4-RELATED"/>
    <property type="match status" value="1"/>
</dbReference>
<dbReference type="GO" id="GO:0005506">
    <property type="term" value="F:iron ion binding"/>
    <property type="evidence" value="ECO:0007669"/>
    <property type="project" value="InterPro"/>
</dbReference>
<dbReference type="GO" id="GO:0020037">
    <property type="term" value="F:heme binding"/>
    <property type="evidence" value="ECO:0007669"/>
    <property type="project" value="InterPro"/>
</dbReference>
<organism evidence="10 11">
    <name type="scientific">Caenorhabditis nigoni</name>
    <dbReference type="NCBI Taxonomy" id="1611254"/>
    <lineage>
        <taxon>Eukaryota</taxon>
        <taxon>Metazoa</taxon>
        <taxon>Ecdysozoa</taxon>
        <taxon>Nematoda</taxon>
        <taxon>Chromadorea</taxon>
        <taxon>Rhabditida</taxon>
        <taxon>Rhabditina</taxon>
        <taxon>Rhabditomorpha</taxon>
        <taxon>Rhabditoidea</taxon>
        <taxon>Rhabditidae</taxon>
        <taxon>Peloderinae</taxon>
        <taxon>Caenorhabditis</taxon>
    </lineage>
</organism>
<evidence type="ECO:0000313" key="10">
    <source>
        <dbReference type="EMBL" id="PIC43914.1"/>
    </source>
</evidence>
<dbReference type="STRING" id="1611254.A0A2G5UWK9"/>
<keyword evidence="11" id="KW-1185">Reference proteome</keyword>
<dbReference type="PRINTS" id="PR00385">
    <property type="entry name" value="P450"/>
</dbReference>
<dbReference type="AlphaFoldDB" id="A0A2G5UWK9"/>
<dbReference type="CDD" id="cd20617">
    <property type="entry name" value="CYP1_2-like"/>
    <property type="match status" value="1"/>
</dbReference>
<dbReference type="EMBL" id="PDUG01000002">
    <property type="protein sequence ID" value="PIC43914.1"/>
    <property type="molecule type" value="Genomic_DNA"/>
</dbReference>
<keyword evidence="3 7" id="KW-0479">Metal-binding</keyword>
<dbReference type="Proteomes" id="UP000230233">
    <property type="component" value="Chromosome II"/>
</dbReference>
<dbReference type="Pfam" id="PF00067">
    <property type="entry name" value="p450"/>
    <property type="match status" value="1"/>
</dbReference>
<dbReference type="FunFam" id="1.10.630.10:FF:000036">
    <property type="entry name" value="CYtochrome P450 family"/>
    <property type="match status" value="1"/>
</dbReference>
<keyword evidence="5 7" id="KW-0408">Iron</keyword>
<keyword evidence="9" id="KW-1133">Transmembrane helix</keyword>
<keyword evidence="6 8" id="KW-0503">Monooxygenase</keyword>
<evidence type="ECO:0000256" key="5">
    <source>
        <dbReference type="ARBA" id="ARBA00023004"/>
    </source>
</evidence>
<dbReference type="PANTHER" id="PTHR24300:SF414">
    <property type="entry name" value="CYTOCHROME P450 FAMILY"/>
    <property type="match status" value="1"/>
</dbReference>
<keyword evidence="7 8" id="KW-0349">Heme</keyword>
<accession>A0A2G5UWK9</accession>
<keyword evidence="4 8" id="KW-0560">Oxidoreductase</keyword>
<comment type="caution">
    <text evidence="10">The sequence shown here is derived from an EMBL/GenBank/DDBJ whole genome shotgun (WGS) entry which is preliminary data.</text>
</comment>
<evidence type="ECO:0000256" key="7">
    <source>
        <dbReference type="PIRSR" id="PIRSR602401-1"/>
    </source>
</evidence>
<comment type="cofactor">
    <cofactor evidence="1 7">
        <name>heme</name>
        <dbReference type="ChEBI" id="CHEBI:30413"/>
    </cofactor>
</comment>
<dbReference type="InterPro" id="IPR002401">
    <property type="entry name" value="Cyt_P450_E_grp-I"/>
</dbReference>
<comment type="similarity">
    <text evidence="2 8">Belongs to the cytochrome P450 family.</text>
</comment>
<evidence type="ECO:0000256" key="4">
    <source>
        <dbReference type="ARBA" id="ARBA00023002"/>
    </source>
</evidence>
<feature type="transmembrane region" description="Helical" evidence="9">
    <location>
        <begin position="55"/>
        <end position="73"/>
    </location>
</feature>
<name>A0A2G5UWK9_9PELO</name>
<feature type="transmembrane region" description="Helical" evidence="9">
    <location>
        <begin position="25"/>
        <end position="43"/>
    </location>
</feature>
<evidence type="ECO:0000256" key="3">
    <source>
        <dbReference type="ARBA" id="ARBA00022723"/>
    </source>
</evidence>
<gene>
    <name evidence="10" type="primary">Cni-cyp-23A1</name>
    <name evidence="10" type="synonym">Cnig_chr_II.g4472</name>
    <name evidence="10" type="ORF">B9Z55_004472</name>
</gene>
<dbReference type="GO" id="GO:0006805">
    <property type="term" value="P:xenobiotic metabolic process"/>
    <property type="evidence" value="ECO:0007669"/>
    <property type="project" value="TreeGrafter"/>
</dbReference>
<evidence type="ECO:0000256" key="8">
    <source>
        <dbReference type="RuleBase" id="RU000461"/>
    </source>
</evidence>
<keyword evidence="9" id="KW-0812">Transmembrane</keyword>
<dbReference type="GO" id="GO:0016712">
    <property type="term" value="F:oxidoreductase activity, acting on paired donors, with incorporation or reduction of molecular oxygen, reduced flavin or flavoprotein as one donor, and incorporation of one atom of oxygen"/>
    <property type="evidence" value="ECO:0007669"/>
    <property type="project" value="TreeGrafter"/>
</dbReference>
<dbReference type="GO" id="GO:0005737">
    <property type="term" value="C:cytoplasm"/>
    <property type="evidence" value="ECO:0007669"/>
    <property type="project" value="TreeGrafter"/>
</dbReference>
<dbReference type="InterPro" id="IPR017972">
    <property type="entry name" value="Cyt_P450_CS"/>
</dbReference>
<evidence type="ECO:0000256" key="2">
    <source>
        <dbReference type="ARBA" id="ARBA00010617"/>
    </source>
</evidence>
<keyword evidence="9" id="KW-0472">Membrane</keyword>
<evidence type="ECO:0000256" key="1">
    <source>
        <dbReference type="ARBA" id="ARBA00001971"/>
    </source>
</evidence>
<evidence type="ECO:0008006" key="12">
    <source>
        <dbReference type="Google" id="ProtNLM"/>
    </source>
</evidence>
<dbReference type="InterPro" id="IPR050182">
    <property type="entry name" value="Cytochrome_P450_fam2"/>
</dbReference>
<dbReference type="InterPro" id="IPR001128">
    <property type="entry name" value="Cyt_P450"/>
</dbReference>
<protein>
    <recommendedName>
        <fullName evidence="12">Cytochrome P450</fullName>
    </recommendedName>
</protein>
<evidence type="ECO:0000313" key="11">
    <source>
        <dbReference type="Proteomes" id="UP000230233"/>
    </source>
</evidence>
<dbReference type="GO" id="GO:0006082">
    <property type="term" value="P:organic acid metabolic process"/>
    <property type="evidence" value="ECO:0007669"/>
    <property type="project" value="TreeGrafter"/>
</dbReference>
<evidence type="ECO:0000256" key="9">
    <source>
        <dbReference type="SAM" id="Phobius"/>
    </source>
</evidence>
<dbReference type="PROSITE" id="PS00086">
    <property type="entry name" value="CYTOCHROME_P450"/>
    <property type="match status" value="1"/>
</dbReference>
<feature type="binding site" description="axial binding residue" evidence="7">
    <location>
        <position position="495"/>
    </location>
    <ligand>
        <name>heme</name>
        <dbReference type="ChEBI" id="CHEBI:30413"/>
    </ligand>
    <ligandPart>
        <name>Fe</name>
        <dbReference type="ChEBI" id="CHEBI:18248"/>
    </ligandPart>
</feature>
<sequence>MIIVLSVDHFLISFKRKENPPQMPSLKYAILLSIVTSFLYFRIMRSFEMDSYTTIYIYLFFCAVSYIFYELDYKRRRLPNGPMPWLLSGNMPSFINVKNVDDLFLFWKQRYGGIFTVWIGPIPLVMVSDLPTIKKYFIQHADAFSNRWRNFVTDSIMEGSNGIVQIDGDKWREQRRFALHTLRDFGVGRPLMEQMITLEVTTLMNHMEKTCGLSTKEVNLCPSIAVCVGNIINNMLFGLRFNQDNSYMHRLHSLLDDQSHTVMQPIMGAYIAFTVTTKVPVINGEWDRLMGIKKELLEFLEGQIQKHRENWKEEMMEQEPEDLTYAYMIEVEKRKRAGEDVGFFDDQQLKMLLLDLFFAGMETTVTTLKWAFLLMAKNPRVQQKVQEELDSIAQPMIEIQHRTRLPYIQATINEIQRIANILPINLLRTVAEDIDIDGYQFKKGDLIIPQISILMNDPEIFKNPKDFCPERFLDENLNVKKIDEFLPFSIGRRQCLGESLARAELYLIFANLMQNFKFEVSEDVTTERVLGLTVSPVQYTCKISRRGLDHNQNCVK</sequence>